<keyword evidence="10" id="KW-1185">Reference proteome</keyword>
<dbReference type="GO" id="GO:0005975">
    <property type="term" value="P:carbohydrate metabolic process"/>
    <property type="evidence" value="ECO:0007669"/>
    <property type="project" value="InterPro"/>
</dbReference>
<evidence type="ECO:0000313" key="9">
    <source>
        <dbReference type="EMBL" id="KAH7135485.1"/>
    </source>
</evidence>
<dbReference type="GO" id="GO:0005737">
    <property type="term" value="C:cytoplasm"/>
    <property type="evidence" value="ECO:0007669"/>
    <property type="project" value="TreeGrafter"/>
</dbReference>
<feature type="region of interest" description="Disordered" evidence="8">
    <location>
        <begin position="1"/>
        <end position="21"/>
    </location>
</feature>
<evidence type="ECO:0000313" key="10">
    <source>
        <dbReference type="Proteomes" id="UP000700596"/>
    </source>
</evidence>
<evidence type="ECO:0000256" key="7">
    <source>
        <dbReference type="PIRSR" id="PIRSR016020-2"/>
    </source>
</evidence>
<dbReference type="InterPro" id="IPR008183">
    <property type="entry name" value="Aldose_1/G6P_1-epimerase"/>
</dbReference>
<dbReference type="InterPro" id="IPR011013">
    <property type="entry name" value="Gal_mutarotase_sf_dom"/>
</dbReference>
<dbReference type="OrthoDB" id="1659429at2759"/>
<dbReference type="GO" id="GO:0047938">
    <property type="term" value="F:glucose-6-phosphate 1-epimerase activity"/>
    <property type="evidence" value="ECO:0007669"/>
    <property type="project" value="UniProtKB-UniRule"/>
</dbReference>
<dbReference type="PANTHER" id="PTHR11122">
    <property type="entry name" value="APOSPORY-ASSOCIATED PROTEIN C-RELATED"/>
    <property type="match status" value="1"/>
</dbReference>
<dbReference type="InterPro" id="IPR014718">
    <property type="entry name" value="GH-type_carb-bd"/>
</dbReference>
<feature type="binding site" evidence="7">
    <location>
        <position position="82"/>
    </location>
    <ligand>
        <name>substrate</name>
    </ligand>
</feature>
<comment type="function">
    <text evidence="5">Catalyzes the interconversion between the alpha and beta anomers from at least three hexose 6-phosphate sugars (Glc6P, Gal6P, and Man6P).</text>
</comment>
<dbReference type="AlphaFoldDB" id="A0A9P9IYC6"/>
<proteinExistence type="inferred from homology"/>
<evidence type="ECO:0000256" key="5">
    <source>
        <dbReference type="PIRNR" id="PIRNR016020"/>
    </source>
</evidence>
<feature type="binding site" evidence="7">
    <location>
        <position position="107"/>
    </location>
    <ligand>
        <name>substrate</name>
    </ligand>
</feature>
<evidence type="ECO:0000256" key="2">
    <source>
        <dbReference type="ARBA" id="ARBA00005866"/>
    </source>
</evidence>
<feature type="active site" evidence="6">
    <location>
        <position position="190"/>
    </location>
</feature>
<dbReference type="PIRSF" id="PIRSF016020">
    <property type="entry name" value="PHexose_mutarotase"/>
    <property type="match status" value="1"/>
</dbReference>
<dbReference type="InterPro" id="IPR025532">
    <property type="entry name" value="G6P_1-epimerase"/>
</dbReference>
<dbReference type="EC" id="5.1.3.15" evidence="3 5"/>
<accession>A0A9P9IYC6</accession>
<dbReference type="Pfam" id="PF01263">
    <property type="entry name" value="Aldose_epim"/>
    <property type="match status" value="1"/>
</dbReference>
<evidence type="ECO:0000256" key="1">
    <source>
        <dbReference type="ARBA" id="ARBA00001096"/>
    </source>
</evidence>
<dbReference type="Gene3D" id="2.70.98.10">
    <property type="match status" value="1"/>
</dbReference>
<reference evidence="9" key="1">
    <citation type="journal article" date="2021" name="Nat. Commun.">
        <title>Genetic determinants of endophytism in the Arabidopsis root mycobiome.</title>
        <authorList>
            <person name="Mesny F."/>
            <person name="Miyauchi S."/>
            <person name="Thiergart T."/>
            <person name="Pickel B."/>
            <person name="Atanasova L."/>
            <person name="Karlsson M."/>
            <person name="Huettel B."/>
            <person name="Barry K.W."/>
            <person name="Haridas S."/>
            <person name="Chen C."/>
            <person name="Bauer D."/>
            <person name="Andreopoulos W."/>
            <person name="Pangilinan J."/>
            <person name="LaButti K."/>
            <person name="Riley R."/>
            <person name="Lipzen A."/>
            <person name="Clum A."/>
            <person name="Drula E."/>
            <person name="Henrissat B."/>
            <person name="Kohler A."/>
            <person name="Grigoriev I.V."/>
            <person name="Martin F.M."/>
            <person name="Hacquard S."/>
        </authorList>
    </citation>
    <scope>NUCLEOTIDE SEQUENCE</scope>
    <source>
        <strain evidence="9">MPI-CAGE-CH-0243</strain>
    </source>
</reference>
<comment type="catalytic activity">
    <reaction evidence="1">
        <text>alpha-D-glucose 6-phosphate = beta-D-glucose 6-phosphate</text>
        <dbReference type="Rhea" id="RHEA:16249"/>
        <dbReference type="ChEBI" id="CHEBI:58225"/>
        <dbReference type="ChEBI" id="CHEBI:58247"/>
        <dbReference type="EC" id="5.1.3.15"/>
    </reaction>
</comment>
<organism evidence="9 10">
    <name type="scientific">Dendryphion nanum</name>
    <dbReference type="NCBI Taxonomy" id="256645"/>
    <lineage>
        <taxon>Eukaryota</taxon>
        <taxon>Fungi</taxon>
        <taxon>Dikarya</taxon>
        <taxon>Ascomycota</taxon>
        <taxon>Pezizomycotina</taxon>
        <taxon>Dothideomycetes</taxon>
        <taxon>Pleosporomycetidae</taxon>
        <taxon>Pleosporales</taxon>
        <taxon>Torulaceae</taxon>
        <taxon>Dendryphion</taxon>
    </lineage>
</organism>
<dbReference type="PANTHER" id="PTHR11122:SF13">
    <property type="entry name" value="GLUCOSE-6-PHOSPHATE 1-EPIMERASE"/>
    <property type="match status" value="1"/>
</dbReference>
<feature type="compositionally biased region" description="Low complexity" evidence="8">
    <location>
        <begin position="8"/>
        <end position="21"/>
    </location>
</feature>
<comment type="similarity">
    <text evidence="2 5">Belongs to the glucose-6-phosphate 1-epimerase family.</text>
</comment>
<sequence>MVERANKPSALSASSGAAAPGAQVDIEGTGAGSKVIATLPSGESVEILLYGATVTSWKSNGGKTENLWLSEKAALDGSKAVRGGIPVVFPVFGPPPKEGHPTSSLAQHGFARSSRWEFLGKSSSEDALGGNSVKLDFGLYTSGLNEESRKAWPFDFGLVYSVTLAKDSLQTVVNVRNEGEESFEFQFLLHTYLKIKDISKVAVNGLLGVEYVDKVLNASSHTQSDKSIAITGEVDRVYKSIPQDTTTVVENDAPRFDVVRDNLQDTVVWNPWIEKAASMGDFAPKDGYKEMICVEVGTVDGWQRLDKGEVFEGGQTIKSLL</sequence>
<dbReference type="GO" id="GO:0030246">
    <property type="term" value="F:carbohydrate binding"/>
    <property type="evidence" value="ECO:0007669"/>
    <property type="project" value="UniProtKB-UniRule"/>
</dbReference>
<comment type="caution">
    <text evidence="9">The sequence shown here is derived from an EMBL/GenBank/DDBJ whole genome shotgun (WGS) entry which is preliminary data.</text>
</comment>
<keyword evidence="4 5" id="KW-0413">Isomerase</keyword>
<gene>
    <name evidence="9" type="ORF">B0J11DRAFT_160713</name>
</gene>
<dbReference type="CDD" id="cd09020">
    <property type="entry name" value="D-hex-6-P-epi_like"/>
    <property type="match status" value="1"/>
</dbReference>
<evidence type="ECO:0000256" key="3">
    <source>
        <dbReference type="ARBA" id="ARBA00012083"/>
    </source>
</evidence>
<evidence type="ECO:0000256" key="4">
    <source>
        <dbReference type="ARBA" id="ARBA00023235"/>
    </source>
</evidence>
<feature type="active site" evidence="6">
    <location>
        <position position="295"/>
    </location>
</feature>
<evidence type="ECO:0000256" key="8">
    <source>
        <dbReference type="SAM" id="MobiDB-lite"/>
    </source>
</evidence>
<dbReference type="EMBL" id="JAGMWT010000002">
    <property type="protein sequence ID" value="KAH7135485.1"/>
    <property type="molecule type" value="Genomic_DNA"/>
</dbReference>
<name>A0A9P9IYC6_9PLEO</name>
<evidence type="ECO:0000256" key="6">
    <source>
        <dbReference type="PIRSR" id="PIRSR016020-1"/>
    </source>
</evidence>
<dbReference type="Proteomes" id="UP000700596">
    <property type="component" value="Unassembled WGS sequence"/>
</dbReference>
<dbReference type="SUPFAM" id="SSF74650">
    <property type="entry name" value="Galactose mutarotase-like"/>
    <property type="match status" value="1"/>
</dbReference>
<protein>
    <recommendedName>
        <fullName evidence="3 5">Glucose-6-phosphate 1-epimerase</fullName>
        <ecNumber evidence="3 5">5.1.3.15</ecNumber>
    </recommendedName>
</protein>
<feature type="binding site" evidence="7">
    <location>
        <position position="112"/>
    </location>
    <ligand>
        <name>substrate</name>
    </ligand>
</feature>